<evidence type="ECO:0000313" key="1">
    <source>
        <dbReference type="EMBL" id="CAB4367071.1"/>
    </source>
</evidence>
<dbReference type="EMBL" id="CAESPC010000101">
    <property type="protein sequence ID" value="CAB4367071.1"/>
    <property type="molecule type" value="Genomic_DNA"/>
</dbReference>
<organism evidence="1">
    <name type="scientific">freshwater metagenome</name>
    <dbReference type="NCBI Taxonomy" id="449393"/>
    <lineage>
        <taxon>unclassified sequences</taxon>
        <taxon>metagenomes</taxon>
        <taxon>ecological metagenomes</taxon>
    </lineage>
</organism>
<reference evidence="1" key="1">
    <citation type="submission" date="2020-05" db="EMBL/GenBank/DDBJ databases">
        <authorList>
            <person name="Chiriac C."/>
            <person name="Salcher M."/>
            <person name="Ghai R."/>
            <person name="Kavagutti S V."/>
        </authorList>
    </citation>
    <scope>NUCLEOTIDE SEQUENCE</scope>
</reference>
<sequence length="63" mass="6644">MIPAMPGPAIVAPLAVIPRTTFPAGNRWSGKRLGIIAPDAGPPNASLTPIKTTMPPRIQIEKF</sequence>
<protein>
    <submittedName>
        <fullName evidence="1">Unannotated protein</fullName>
    </submittedName>
</protein>
<gene>
    <name evidence="1" type="ORF">UFOPK4180_00670</name>
</gene>
<proteinExistence type="predicted"/>
<accession>A0A6J6AEC5</accession>
<dbReference type="AlphaFoldDB" id="A0A6J6AEC5"/>
<name>A0A6J6AEC5_9ZZZZ</name>